<evidence type="ECO:0000313" key="4">
    <source>
        <dbReference type="Proteomes" id="UP000389128"/>
    </source>
</evidence>
<dbReference type="EMBL" id="SDKK01000052">
    <property type="protein sequence ID" value="TYC50635.1"/>
    <property type="molecule type" value="Genomic_DNA"/>
</dbReference>
<dbReference type="GO" id="GO:0045892">
    <property type="term" value="P:negative regulation of DNA-templated transcription"/>
    <property type="evidence" value="ECO:0007669"/>
    <property type="project" value="InterPro"/>
</dbReference>
<dbReference type="SUPFAM" id="SSF50037">
    <property type="entry name" value="C-terminal domain of transcriptional repressors"/>
    <property type="match status" value="1"/>
</dbReference>
<feature type="compositionally biased region" description="Gly residues" evidence="1">
    <location>
        <begin position="84"/>
        <end position="97"/>
    </location>
</feature>
<sequence length="207" mass="21981">MSLIDAPAFLLELYHSRKCRAPHYLYELRKLHDKNTEIVERRCAEADEIDRRLLVAIAEEIEPKTFAPAAGPTDIRDVLDSQSTGGGGGSGSGGGDHQAGDAGEDSAATGNDDQAGGDDGAESGPSVQHLPSHNPEIEGGGETKPTDPNKLKKPLLLGTYQGREVMIVLNKRPTTAGLVFVKYEDGSGEDEVTIGEVTMTMLTDSHA</sequence>
<organism evidence="3 4">
    <name type="scientific">Zoogloea oleivorans</name>
    <dbReference type="NCBI Taxonomy" id="1552750"/>
    <lineage>
        <taxon>Bacteria</taxon>
        <taxon>Pseudomonadati</taxon>
        <taxon>Pseudomonadota</taxon>
        <taxon>Betaproteobacteria</taxon>
        <taxon>Rhodocyclales</taxon>
        <taxon>Zoogloeaceae</taxon>
        <taxon>Zoogloea</taxon>
    </lineage>
</organism>
<comment type="caution">
    <text evidence="3">The sequence shown here is derived from an EMBL/GenBank/DDBJ whole genome shotgun (WGS) entry which is preliminary data.</text>
</comment>
<reference evidence="3 4" key="1">
    <citation type="submission" date="2019-01" db="EMBL/GenBank/DDBJ databases">
        <title>Zoogloea oleivorans genome sequencing and assembly.</title>
        <authorList>
            <person name="Tancsics A."/>
            <person name="Farkas M."/>
            <person name="Kriszt B."/>
            <person name="Maroti G."/>
            <person name="Horvath B."/>
        </authorList>
    </citation>
    <scope>NUCLEOTIDE SEQUENCE [LARGE SCALE GENOMIC DNA]</scope>
    <source>
        <strain evidence="3 4">Buc</strain>
    </source>
</reference>
<dbReference type="InterPro" id="IPR008988">
    <property type="entry name" value="Transcriptional_repressor_C"/>
</dbReference>
<protein>
    <recommendedName>
        <fullName evidence="2">KorB C-terminal domain-containing protein</fullName>
    </recommendedName>
</protein>
<dbReference type="GO" id="GO:0003677">
    <property type="term" value="F:DNA binding"/>
    <property type="evidence" value="ECO:0007669"/>
    <property type="project" value="InterPro"/>
</dbReference>
<name>A0A6C2CC12_9RHOO</name>
<dbReference type="RefSeq" id="WP_148581751.1">
    <property type="nucleotide sequence ID" value="NZ_SDKK01000052.1"/>
</dbReference>
<feature type="domain" description="KorB C-terminal" evidence="2">
    <location>
        <begin position="147"/>
        <end position="204"/>
    </location>
</feature>
<dbReference type="OrthoDB" id="9796891at2"/>
<gene>
    <name evidence="3" type="ORF">ETQ85_25135</name>
</gene>
<dbReference type="AlphaFoldDB" id="A0A6C2CC12"/>
<dbReference type="InterPro" id="IPR010575">
    <property type="entry name" value="KorB_C"/>
</dbReference>
<dbReference type="Proteomes" id="UP000389128">
    <property type="component" value="Unassembled WGS sequence"/>
</dbReference>
<proteinExistence type="predicted"/>
<keyword evidence="4" id="KW-1185">Reference proteome</keyword>
<accession>A0A6C2CC12</accession>
<feature type="region of interest" description="Disordered" evidence="1">
    <location>
        <begin position="66"/>
        <end position="153"/>
    </location>
</feature>
<evidence type="ECO:0000313" key="3">
    <source>
        <dbReference type="EMBL" id="TYC50635.1"/>
    </source>
</evidence>
<evidence type="ECO:0000256" key="1">
    <source>
        <dbReference type="SAM" id="MobiDB-lite"/>
    </source>
</evidence>
<dbReference type="InterPro" id="IPR037048">
    <property type="entry name" value="KorB_C_sf"/>
</dbReference>
<evidence type="ECO:0000259" key="2">
    <source>
        <dbReference type="Pfam" id="PF06613"/>
    </source>
</evidence>
<dbReference type="Pfam" id="PF06613">
    <property type="entry name" value="KorB_C"/>
    <property type="match status" value="1"/>
</dbReference>
<dbReference type="Gene3D" id="2.30.30.150">
    <property type="entry name" value="KorB, C-terminal domain"/>
    <property type="match status" value="1"/>
</dbReference>